<dbReference type="Proteomes" id="UP000679179">
    <property type="component" value="Unassembled WGS sequence"/>
</dbReference>
<dbReference type="AlphaFoldDB" id="A0A919S272"/>
<protein>
    <submittedName>
        <fullName evidence="1">Uncharacterized protein</fullName>
    </submittedName>
</protein>
<reference evidence="1" key="1">
    <citation type="submission" date="2021-03" db="EMBL/GenBank/DDBJ databases">
        <title>Taxonomic study of Clostridium polyendosporum from meadow-gley soil under rice.</title>
        <authorList>
            <person name="Kobayashi H."/>
            <person name="Tanizawa Y."/>
            <person name="Yagura M."/>
        </authorList>
    </citation>
    <scope>NUCLEOTIDE SEQUENCE</scope>
    <source>
        <strain evidence="1">JCM 30710</strain>
    </source>
</reference>
<sequence>MEGNPIMLDELIGALEANGEISITDGTKEMFIQTVDDKEGYSYVSSTNEEFGSSREAVEWAIEKMNGIENIVT</sequence>
<comment type="caution">
    <text evidence="1">The sequence shown here is derived from an EMBL/GenBank/DDBJ whole genome shotgun (WGS) entry which is preliminary data.</text>
</comment>
<evidence type="ECO:0000313" key="2">
    <source>
        <dbReference type="Proteomes" id="UP000679179"/>
    </source>
</evidence>
<dbReference type="EMBL" id="BOPZ01000043">
    <property type="protein sequence ID" value="GIM30561.1"/>
    <property type="molecule type" value="Genomic_DNA"/>
</dbReference>
<gene>
    <name evidence="1" type="ORF">CPJCM30710_32270</name>
</gene>
<name>A0A919S272_9CLOT</name>
<organism evidence="1 2">
    <name type="scientific">Clostridium polyendosporum</name>
    <dbReference type="NCBI Taxonomy" id="69208"/>
    <lineage>
        <taxon>Bacteria</taxon>
        <taxon>Bacillati</taxon>
        <taxon>Bacillota</taxon>
        <taxon>Clostridia</taxon>
        <taxon>Eubacteriales</taxon>
        <taxon>Clostridiaceae</taxon>
        <taxon>Clostridium</taxon>
    </lineage>
</organism>
<evidence type="ECO:0000313" key="1">
    <source>
        <dbReference type="EMBL" id="GIM30561.1"/>
    </source>
</evidence>
<accession>A0A919S272</accession>
<dbReference type="RefSeq" id="WP_212905229.1">
    <property type="nucleotide sequence ID" value="NZ_BOPZ01000043.1"/>
</dbReference>
<keyword evidence="2" id="KW-1185">Reference proteome</keyword>
<proteinExistence type="predicted"/>